<dbReference type="EMBL" id="CABIJS010000055">
    <property type="protein sequence ID" value="VUZ41257.1"/>
    <property type="molecule type" value="Genomic_DNA"/>
</dbReference>
<evidence type="ECO:0000256" key="1">
    <source>
        <dbReference type="SAM" id="Coils"/>
    </source>
</evidence>
<dbReference type="InterPro" id="IPR003152">
    <property type="entry name" value="FATC_dom"/>
</dbReference>
<dbReference type="SUPFAM" id="SSF56112">
    <property type="entry name" value="Protein kinase-like (PK-like)"/>
    <property type="match status" value="1"/>
</dbReference>
<dbReference type="Gene3D" id="3.30.1010.10">
    <property type="entry name" value="Phosphatidylinositol 3-kinase Catalytic Subunit, Chain A, domain 4"/>
    <property type="match status" value="1"/>
</dbReference>
<evidence type="ECO:0000259" key="2">
    <source>
        <dbReference type="PROSITE" id="PS50290"/>
    </source>
</evidence>
<keyword evidence="5" id="KW-1185">Reference proteome</keyword>
<dbReference type="Pfam" id="PF00454">
    <property type="entry name" value="PI3_PI4_kinase"/>
    <property type="match status" value="1"/>
</dbReference>
<feature type="domain" description="FATC" evidence="3">
    <location>
        <begin position="1109"/>
        <end position="1141"/>
    </location>
</feature>
<keyword evidence="1" id="KW-0175">Coiled coil</keyword>
<dbReference type="InterPro" id="IPR000403">
    <property type="entry name" value="PI3/4_kinase_cat_dom"/>
</dbReference>
<dbReference type="PROSITE" id="PS51190">
    <property type="entry name" value="FATC"/>
    <property type="match status" value="1"/>
</dbReference>
<dbReference type="GO" id="GO:0004674">
    <property type="term" value="F:protein serine/threonine kinase activity"/>
    <property type="evidence" value="ECO:0007669"/>
    <property type="project" value="TreeGrafter"/>
</dbReference>
<proteinExistence type="predicted"/>
<dbReference type="SMART" id="SM01343">
    <property type="entry name" value="FATC"/>
    <property type="match status" value="1"/>
</dbReference>
<evidence type="ECO:0000259" key="3">
    <source>
        <dbReference type="PROSITE" id="PS51190"/>
    </source>
</evidence>
<reference evidence="4 5" key="1">
    <citation type="submission" date="2019-07" db="EMBL/GenBank/DDBJ databases">
        <authorList>
            <person name="Jastrzebski P J."/>
            <person name="Paukszto L."/>
            <person name="Jastrzebski P J."/>
        </authorList>
    </citation>
    <scope>NUCLEOTIDE SEQUENCE [LARGE SCALE GENOMIC DNA]</scope>
    <source>
        <strain evidence="4 5">WMS-il1</strain>
    </source>
</reference>
<dbReference type="PANTHER" id="PTHR11139">
    <property type="entry name" value="ATAXIA TELANGIECTASIA MUTATED ATM -RELATED"/>
    <property type="match status" value="1"/>
</dbReference>
<protein>
    <submittedName>
        <fullName evidence="4">Uncharacterized protein</fullName>
    </submittedName>
</protein>
<dbReference type="PANTHER" id="PTHR11139:SF68">
    <property type="entry name" value="DNA-DEPENDENT PROTEIN KINASE CATALYTIC SUBUNIT"/>
    <property type="match status" value="1"/>
</dbReference>
<dbReference type="GO" id="GO:0006302">
    <property type="term" value="P:double-strand break repair"/>
    <property type="evidence" value="ECO:0007669"/>
    <property type="project" value="TreeGrafter"/>
</dbReference>
<gene>
    <name evidence="4" type="ORF">WMSIL1_LOCUS2203</name>
</gene>
<feature type="coiled-coil region" evidence="1">
    <location>
        <begin position="851"/>
        <end position="878"/>
    </location>
</feature>
<name>A0A564Y1Z5_HYMDI</name>
<feature type="domain" description="PI3K/PI4K catalytic" evidence="2">
    <location>
        <begin position="752"/>
        <end position="1082"/>
    </location>
</feature>
<evidence type="ECO:0000313" key="4">
    <source>
        <dbReference type="EMBL" id="VUZ41257.1"/>
    </source>
</evidence>
<evidence type="ECO:0000313" key="5">
    <source>
        <dbReference type="Proteomes" id="UP000321570"/>
    </source>
</evidence>
<dbReference type="InterPro" id="IPR011009">
    <property type="entry name" value="Kinase-like_dom_sf"/>
</dbReference>
<accession>A0A564Y1Z5</accession>
<dbReference type="GO" id="GO:0000723">
    <property type="term" value="P:telomere maintenance"/>
    <property type="evidence" value="ECO:0007669"/>
    <property type="project" value="TreeGrafter"/>
</dbReference>
<dbReference type="InterPro" id="IPR036940">
    <property type="entry name" value="PI3/4_kinase_cat_sf"/>
</dbReference>
<sequence>QTDDSSYSVDEASTLNILDDEFASLWKDPYLADNILPQVVHSRLQLCLSSEINKTLSDQHQEATYELSNFIRIMDSGLLSNSQDVEPKYAYELALLSILREDLSKAQFYCKEAFEHLAHTWSSKEDKEKCLERVQLITELKEYLEASSSGLDSDVALKLLILWQERCSMKKCSEEIINSRLFYLSKLKESGKLSLGEKLLLTNIDFRLKCCSDFSRSGNAKRAINSLPQLHQLIRRIDNDDQYRQLAWCNAFSRAWITEYLKNAVYCFEEERSSVGFENGLGQCLSSLSQCIDVYDSLRIPTSPENVDLNIVQFSHAISIAQVLSAFHDLSVSGRLSDGASKRLTSSLQPTLKVRFVKIHGLEEVEKADDFLQASALAFFKRCVDLAMGVPYTEDRGDKEPVSAEKTLCRQNLIVYKPDEALLEVANFCNNRIDGESADRDSYTETFSRSVLTAMRMGSEGGRIHFGRVLQLEVARCSTTPSTYDPNMFRDLTENLSPWMFSQWFDRLMMAPLEGGLCLVNDILRRIAAKFPQSLFLSFRVLLTSFYNWNFVGQSSFEHFMTNLTNEGKSDVAVFYSEIHDVFSKLVNLSNFIEQLEYFDEPDLVFKDWVNNYAKKTIHSSNFNPTDLANSCNTLLKGGFLRLPPKIEILPEVGNPQKERQIAVANLSNLIHNEFGKDCKGLLTITSTEFDIAVQRIISTYKITNRNYSKLINYSHWLANYSSGGRDCIEMPGQRLESSSSATKRLITIERIDPSVRVLASLRRPKLVRLLGSDGRWRGWLVKGGEDLRQDSNIQRLLGFANHAISSGVIGSESNTSFTPLRTYVVVPVSSQRGIIQWLDGTTTLFSFCTNAMADKEKERFSDEINALNTEISRHRGDLLWRIEIESAASSVVSRFSELENFVYSLRLIRRGLFKSIATSAEHFVSLRYRLISSHASLSALYFILGVGDHHLENFLLDRSSGSLIGIDFGYVFGVSLSFPSPEYVPIRLTSSLRELLEPSGPAGLFGSTLSRTLASLRHKSNLFLSSLQTFIDDKSTTDWSVFSEPYNQSVEEYQRSRLLLIRRKLIGDCPAEILIDDLRARFGSREWFNRFEMIVRSSVIDDGTNLKGALPPNEQTRRLICLSTCPELLARMYPGWNAAI</sequence>
<feature type="non-terminal residue" evidence="4">
    <location>
        <position position="1"/>
    </location>
</feature>
<organism evidence="4 5">
    <name type="scientific">Hymenolepis diminuta</name>
    <name type="common">Rat tapeworm</name>
    <dbReference type="NCBI Taxonomy" id="6216"/>
    <lineage>
        <taxon>Eukaryota</taxon>
        <taxon>Metazoa</taxon>
        <taxon>Spiralia</taxon>
        <taxon>Lophotrochozoa</taxon>
        <taxon>Platyhelminthes</taxon>
        <taxon>Cestoda</taxon>
        <taxon>Eucestoda</taxon>
        <taxon>Cyclophyllidea</taxon>
        <taxon>Hymenolepididae</taxon>
        <taxon>Hymenolepis</taxon>
    </lineage>
</organism>
<dbReference type="GO" id="GO:0005634">
    <property type="term" value="C:nucleus"/>
    <property type="evidence" value="ECO:0007669"/>
    <property type="project" value="TreeGrafter"/>
</dbReference>
<dbReference type="SMART" id="SM00146">
    <property type="entry name" value="PI3Kc"/>
    <property type="match status" value="1"/>
</dbReference>
<dbReference type="InterPro" id="IPR050517">
    <property type="entry name" value="DDR_Repair_Kinase"/>
</dbReference>
<dbReference type="Proteomes" id="UP000321570">
    <property type="component" value="Unassembled WGS sequence"/>
</dbReference>
<dbReference type="PROSITE" id="PS50290">
    <property type="entry name" value="PI3_4_KINASE_3"/>
    <property type="match status" value="1"/>
</dbReference>
<dbReference type="AlphaFoldDB" id="A0A564Y1Z5"/>
<dbReference type="Gene3D" id="1.10.1070.11">
    <property type="entry name" value="Phosphatidylinositol 3-/4-kinase, catalytic domain"/>
    <property type="match status" value="1"/>
</dbReference>